<dbReference type="Gene3D" id="3.40.718.10">
    <property type="entry name" value="Isopropylmalate Dehydrogenase"/>
    <property type="match status" value="1"/>
</dbReference>
<dbReference type="KEGG" id="vmo:VMUT_0539"/>
<reference evidence="4 5" key="1">
    <citation type="journal article" date="2011" name="J. Bacteriol.">
        <title>Complete genome sequence of 'Vulcanisaeta moutnovskia' strain 768-28, a novel member of the hyperthermophilic crenarchaeal genus vulcanisaeta.</title>
        <authorList>
            <person name="Gumerov V.M."/>
            <person name="Mardanov A.V."/>
            <person name="Beletsky A.V."/>
            <person name="Prokofeva M.I."/>
            <person name="Bonch-Osmolovskaya E.A."/>
            <person name="Ravin N.V."/>
            <person name="Skryabin K.G."/>
        </authorList>
    </citation>
    <scope>NUCLEOTIDE SEQUENCE [LARGE SCALE GENOMIC DNA]</scope>
    <source>
        <strain evidence="4 5">768-28</strain>
    </source>
</reference>
<dbReference type="PANTHER" id="PTHR30004">
    <property type="entry name" value="4-HYDROXYTHREONINE-4-PHOSPHATE DEHYDROGENASE"/>
    <property type="match status" value="1"/>
</dbReference>
<dbReference type="GO" id="GO:0016491">
    <property type="term" value="F:oxidoreductase activity"/>
    <property type="evidence" value="ECO:0007669"/>
    <property type="project" value="UniProtKB-KW"/>
</dbReference>
<dbReference type="InterPro" id="IPR005255">
    <property type="entry name" value="PdxA_fam"/>
</dbReference>
<dbReference type="eggNOG" id="arCOG08631">
    <property type="taxonomic scope" value="Archaea"/>
</dbReference>
<dbReference type="RefSeq" id="WP_013603913.1">
    <property type="nucleotide sequence ID" value="NC_015151.1"/>
</dbReference>
<keyword evidence="5" id="KW-1185">Reference proteome</keyword>
<proteinExistence type="predicted"/>
<evidence type="ECO:0000256" key="2">
    <source>
        <dbReference type="ARBA" id="ARBA00023002"/>
    </source>
</evidence>
<dbReference type="OrthoDB" id="26759at2157"/>
<dbReference type="SUPFAM" id="SSF53659">
    <property type="entry name" value="Isocitrate/Isopropylmalate dehydrogenase-like"/>
    <property type="match status" value="1"/>
</dbReference>
<keyword evidence="3" id="KW-0520">NAD</keyword>
<dbReference type="HOGENOM" id="CLU_040168_0_1_2"/>
<accession>F0QV18</accession>
<dbReference type="GO" id="GO:0046872">
    <property type="term" value="F:metal ion binding"/>
    <property type="evidence" value="ECO:0007669"/>
    <property type="project" value="UniProtKB-KW"/>
</dbReference>
<dbReference type="GO" id="GO:0051287">
    <property type="term" value="F:NAD binding"/>
    <property type="evidence" value="ECO:0007669"/>
    <property type="project" value="InterPro"/>
</dbReference>
<dbReference type="PANTHER" id="PTHR30004:SF6">
    <property type="entry name" value="D-THREONATE 4-PHOSPHATE DEHYDROGENASE"/>
    <property type="match status" value="1"/>
</dbReference>
<gene>
    <name evidence="4" type="ordered locus">VMUT_0539</name>
</gene>
<dbReference type="STRING" id="985053.VMUT_0539"/>
<sequence>MRPKIGITLGDPAGIGYEITAKALSKLKDKSNADFILVGNKNQFLKVLKILNLEPTDILRSIDFIEIPGQDIEFGKVQREAGRISLESVKLGVELAMKNEIDALVTAPINKEAWKLAGSKHIDHTTLLQDLTNSSKSITIFEVKKLRIYFLTRHIPFSKIVSEVTKDKIIRGIFEADLSLKLLGVNNGKIAVAALNPHAGEDGLLGREEIDEIKPAIEEARTKYDIEVYGPFPADSVFYMAARGNYDIVISLYHDQGHIAAKMYDFRRTVSLTLGLPFLRTSVDHGTAFDIAGKGIADETSMVEAIKKAVKYAVKYKENYSRYYKDTNGNI</sequence>
<keyword evidence="2" id="KW-0560">Oxidoreductase</keyword>
<dbReference type="GeneID" id="10288191"/>
<dbReference type="EMBL" id="CP002529">
    <property type="protein sequence ID" value="ADY00750.1"/>
    <property type="molecule type" value="Genomic_DNA"/>
</dbReference>
<dbReference type="Proteomes" id="UP000007485">
    <property type="component" value="Chromosome"/>
</dbReference>
<dbReference type="AlphaFoldDB" id="F0QV18"/>
<evidence type="ECO:0000313" key="5">
    <source>
        <dbReference type="Proteomes" id="UP000007485"/>
    </source>
</evidence>
<evidence type="ECO:0000313" key="4">
    <source>
        <dbReference type="EMBL" id="ADY00750.1"/>
    </source>
</evidence>
<organism evidence="4 5">
    <name type="scientific">Vulcanisaeta moutnovskia (strain 768-28)</name>
    <dbReference type="NCBI Taxonomy" id="985053"/>
    <lineage>
        <taxon>Archaea</taxon>
        <taxon>Thermoproteota</taxon>
        <taxon>Thermoprotei</taxon>
        <taxon>Thermoproteales</taxon>
        <taxon>Thermoproteaceae</taxon>
        <taxon>Vulcanisaeta</taxon>
    </lineage>
</organism>
<keyword evidence="1" id="KW-0479">Metal-binding</keyword>
<evidence type="ECO:0000256" key="3">
    <source>
        <dbReference type="ARBA" id="ARBA00023027"/>
    </source>
</evidence>
<evidence type="ECO:0000256" key="1">
    <source>
        <dbReference type="ARBA" id="ARBA00022723"/>
    </source>
</evidence>
<dbReference type="NCBIfam" id="TIGR00557">
    <property type="entry name" value="pdxA"/>
    <property type="match status" value="1"/>
</dbReference>
<protein>
    <submittedName>
        <fullName evidence="4">4-hydroxythreonine-4-phosphate dehydrogenase</fullName>
    </submittedName>
</protein>
<dbReference type="Pfam" id="PF04166">
    <property type="entry name" value="PdxA"/>
    <property type="match status" value="1"/>
</dbReference>
<name>F0QV18_VULM7</name>